<comment type="caution">
    <text evidence="1">The sequence shown here is derived from an EMBL/GenBank/DDBJ whole genome shotgun (WGS) entry which is preliminary data.</text>
</comment>
<name>A0ABU8S3B4_9SPHN</name>
<dbReference type="EMBL" id="JBBHJZ010000007">
    <property type="protein sequence ID" value="MEJ5979371.1"/>
    <property type="molecule type" value="Genomic_DNA"/>
</dbReference>
<gene>
    <name evidence="1" type="ORF">WG901_22145</name>
</gene>
<sequence length="42" mass="4582">MLEHPARWLGAPLNSVCASHAKLPVVEDNIRPRDGSCIGENQ</sequence>
<organism evidence="1 2">
    <name type="scientific">Novosphingobium anseongense</name>
    <dbReference type="NCBI Taxonomy" id="3133436"/>
    <lineage>
        <taxon>Bacteria</taxon>
        <taxon>Pseudomonadati</taxon>
        <taxon>Pseudomonadota</taxon>
        <taxon>Alphaproteobacteria</taxon>
        <taxon>Sphingomonadales</taxon>
        <taxon>Sphingomonadaceae</taxon>
        <taxon>Novosphingobium</taxon>
    </lineage>
</organism>
<evidence type="ECO:0000313" key="1">
    <source>
        <dbReference type="EMBL" id="MEJ5979371.1"/>
    </source>
</evidence>
<dbReference type="RefSeq" id="WP_339589309.1">
    <property type="nucleotide sequence ID" value="NZ_JBBHJZ010000007.1"/>
</dbReference>
<dbReference type="Proteomes" id="UP001361239">
    <property type="component" value="Unassembled WGS sequence"/>
</dbReference>
<protein>
    <submittedName>
        <fullName evidence="1">Uncharacterized protein</fullName>
    </submittedName>
</protein>
<keyword evidence="2" id="KW-1185">Reference proteome</keyword>
<accession>A0ABU8S3B4</accession>
<reference evidence="1 2" key="1">
    <citation type="submission" date="2024-03" db="EMBL/GenBank/DDBJ databases">
        <authorList>
            <person name="Jo J.-H."/>
        </authorList>
    </citation>
    <scope>NUCLEOTIDE SEQUENCE [LARGE SCALE GENOMIC DNA]</scope>
    <source>
        <strain evidence="1 2">PS1R-30</strain>
    </source>
</reference>
<proteinExistence type="predicted"/>
<evidence type="ECO:0000313" key="2">
    <source>
        <dbReference type="Proteomes" id="UP001361239"/>
    </source>
</evidence>